<evidence type="ECO:0000256" key="9">
    <source>
        <dbReference type="SAM" id="MobiDB-lite"/>
    </source>
</evidence>
<comment type="subunit">
    <text evidence="2 8">Heterotetramer of two alpha and two beta chains.</text>
</comment>
<feature type="chain" id="PRO_5035979650" description="Arginine biosynthesis bifunctional protein ArgJ alpha chain" evidence="8">
    <location>
        <begin position="1"/>
        <end position="259"/>
    </location>
</feature>
<keyword evidence="3 8" id="KW-0055">Arginine biosynthesis</keyword>
<comment type="subcellular location">
    <subcellularLocation>
        <location evidence="8">Cytoplasm</location>
    </subcellularLocation>
</comment>
<dbReference type="NCBIfam" id="NF003802">
    <property type="entry name" value="PRK05388.1"/>
    <property type="match status" value="1"/>
</dbReference>
<dbReference type="KEGG" id="aacx:DEACI_0928"/>
<feature type="site" description="Involved in the stabilization of negative charge on the oxyanion by the formation of the oxyanion hole" evidence="8">
    <location>
        <position position="142"/>
    </location>
</feature>
<dbReference type="PANTHER" id="PTHR23100:SF0">
    <property type="entry name" value="ARGININE BIOSYNTHESIS BIFUNCTIONAL PROTEIN ARGJ, MITOCHONDRIAL"/>
    <property type="match status" value="1"/>
</dbReference>
<protein>
    <recommendedName>
        <fullName evidence="8">Arginine biosynthesis bifunctional protein ArgJ</fullName>
    </recommendedName>
    <domain>
        <recommendedName>
            <fullName evidence="8">Glutamate N-acetyltransferase</fullName>
            <ecNumber evidence="8">2.3.1.35</ecNumber>
        </recommendedName>
        <alternativeName>
            <fullName evidence="8">Ornithine acetyltransferase</fullName>
            <shortName evidence="8">OATase</shortName>
        </alternativeName>
        <alternativeName>
            <fullName evidence="8">Ornithine transacetylase</fullName>
        </alternativeName>
    </domain>
    <domain>
        <recommendedName>
            <fullName evidence="8">Amino-acid acetyltransferase</fullName>
            <ecNumber evidence="8">2.3.1.1</ecNumber>
        </recommendedName>
        <alternativeName>
            <fullName evidence="8">N-acetylglutamate synthase</fullName>
            <shortName evidence="8">AGSase</shortName>
        </alternativeName>
    </domain>
    <component>
        <recommendedName>
            <fullName evidence="8">Arginine biosynthesis bifunctional protein ArgJ alpha chain</fullName>
        </recommendedName>
    </component>
    <component>
        <recommendedName>
            <fullName evidence="8">Arginine biosynthesis bifunctional protein ArgJ beta chain</fullName>
        </recommendedName>
    </component>
</protein>
<keyword evidence="6 8" id="KW-0068">Autocatalytic cleavage</keyword>
<evidence type="ECO:0000256" key="5">
    <source>
        <dbReference type="ARBA" id="ARBA00022679"/>
    </source>
</evidence>
<keyword evidence="8" id="KW-0511">Multifunctional enzyme</keyword>
<dbReference type="InterPro" id="IPR002813">
    <property type="entry name" value="Arg_biosynth_ArgJ"/>
</dbReference>
<dbReference type="CDD" id="cd02152">
    <property type="entry name" value="OAT"/>
    <property type="match status" value="1"/>
</dbReference>
<comment type="catalytic activity">
    <reaction evidence="8">
        <text>N(2)-acetyl-L-ornithine + L-glutamate = N-acetyl-L-glutamate + L-ornithine</text>
        <dbReference type="Rhea" id="RHEA:15349"/>
        <dbReference type="ChEBI" id="CHEBI:29985"/>
        <dbReference type="ChEBI" id="CHEBI:44337"/>
        <dbReference type="ChEBI" id="CHEBI:46911"/>
        <dbReference type="ChEBI" id="CHEBI:57805"/>
        <dbReference type="EC" id="2.3.1.35"/>
    </reaction>
</comment>
<dbReference type="HAMAP" id="MF_01106">
    <property type="entry name" value="ArgJ"/>
    <property type="match status" value="1"/>
</dbReference>
<dbReference type="GO" id="GO:0006592">
    <property type="term" value="P:ornithine biosynthetic process"/>
    <property type="evidence" value="ECO:0007669"/>
    <property type="project" value="TreeGrafter"/>
</dbReference>
<comment type="pathway">
    <text evidence="8">Amino-acid biosynthesis; L-arginine biosynthesis; L-ornithine and N-acetyl-L-glutamate from L-glutamate and N(2)-acetyl-L-ornithine (cyclic): step 1/1.</text>
</comment>
<dbReference type="InterPro" id="IPR042195">
    <property type="entry name" value="ArgJ_beta_C"/>
</dbReference>
<evidence type="ECO:0000256" key="3">
    <source>
        <dbReference type="ARBA" id="ARBA00022571"/>
    </source>
</evidence>
<dbReference type="PANTHER" id="PTHR23100">
    <property type="entry name" value="ARGININE BIOSYNTHESIS BIFUNCTIONAL PROTEIN ARGJ"/>
    <property type="match status" value="1"/>
</dbReference>
<keyword evidence="5 8" id="KW-0808">Transferase</keyword>
<evidence type="ECO:0000313" key="10">
    <source>
        <dbReference type="EMBL" id="CAA7600276.1"/>
    </source>
</evidence>
<feature type="binding site" evidence="8">
    <location>
        <position position="470"/>
    </location>
    <ligand>
        <name>substrate</name>
    </ligand>
</feature>
<feature type="binding site" evidence="8">
    <location>
        <position position="260"/>
    </location>
    <ligand>
        <name>substrate</name>
    </ligand>
</feature>
<dbReference type="EC" id="2.3.1.35" evidence="8"/>
<gene>
    <name evidence="8" type="primary">argJ</name>
    <name evidence="10" type="ORF">DEACI_0928</name>
    <name evidence="11" type="ORF">DEACI_4139</name>
</gene>
<keyword evidence="7 8" id="KW-0012">Acyltransferase</keyword>
<dbReference type="GO" id="GO:0005737">
    <property type="term" value="C:cytoplasm"/>
    <property type="evidence" value="ECO:0007669"/>
    <property type="project" value="UniProtKB-SubCell"/>
</dbReference>
<dbReference type="SUPFAM" id="SSF56266">
    <property type="entry name" value="DmpA/ArgJ-like"/>
    <property type="match status" value="2"/>
</dbReference>
<dbReference type="InterPro" id="IPR016117">
    <property type="entry name" value="ArgJ-like_dom_sf"/>
</dbReference>
<name>A0A8S0XAR5_9FIRM</name>
<evidence type="ECO:0000256" key="1">
    <source>
        <dbReference type="ARBA" id="ARBA00006774"/>
    </source>
</evidence>
<dbReference type="GO" id="GO:0006526">
    <property type="term" value="P:L-arginine biosynthetic process"/>
    <property type="evidence" value="ECO:0007669"/>
    <property type="project" value="UniProtKB-UniRule"/>
</dbReference>
<keyword evidence="4 8" id="KW-0028">Amino-acid biosynthesis</keyword>
<feature type="chain" id="PRO_5035979651" description="Arginine biosynthesis bifunctional protein ArgJ beta chain" evidence="8">
    <location>
        <begin position="260"/>
        <end position="470"/>
    </location>
</feature>
<dbReference type="EMBL" id="LR746496">
    <property type="protein sequence ID" value="CAA7600276.1"/>
    <property type="molecule type" value="Genomic_DNA"/>
</dbReference>
<feature type="compositionally biased region" description="Basic and acidic residues" evidence="9">
    <location>
        <begin position="200"/>
        <end position="212"/>
    </location>
</feature>
<dbReference type="Proteomes" id="UP001071230">
    <property type="component" value="Unassembled WGS sequence"/>
</dbReference>
<feature type="compositionally biased region" description="Basic and acidic residues" evidence="9">
    <location>
        <begin position="177"/>
        <end position="193"/>
    </location>
</feature>
<comment type="pathway">
    <text evidence="8">Amino-acid biosynthesis; L-arginine biosynthesis; N(2)-acetyl-L-ornithine from L-glutamate: step 1/4.</text>
</comment>
<feature type="active site" description="Nucleophile" evidence="8">
    <location>
        <position position="260"/>
    </location>
</feature>
<evidence type="ECO:0000313" key="12">
    <source>
        <dbReference type="Proteomes" id="UP001071230"/>
    </source>
</evidence>
<reference evidence="11" key="1">
    <citation type="submission" date="2014-11" db="EMBL/GenBank/DDBJ databases">
        <authorList>
            <person name="Hornung B.V."/>
        </authorList>
    </citation>
    <scope>NUCLEOTIDE SEQUENCE</scope>
    <source>
        <strain evidence="11">INE</strain>
    </source>
</reference>
<dbReference type="GO" id="GO:0004358">
    <property type="term" value="F:L-glutamate N-acetyltransferase activity, acting on acetyl-L-ornithine as donor"/>
    <property type="evidence" value="ECO:0007669"/>
    <property type="project" value="UniProtKB-UniRule"/>
</dbReference>
<organism evidence="10">
    <name type="scientific">Acididesulfobacillus acetoxydans</name>
    <dbReference type="NCBI Taxonomy" id="1561005"/>
    <lineage>
        <taxon>Bacteria</taxon>
        <taxon>Bacillati</taxon>
        <taxon>Bacillota</taxon>
        <taxon>Clostridia</taxon>
        <taxon>Eubacteriales</taxon>
        <taxon>Peptococcaceae</taxon>
        <taxon>Acididesulfobacillus</taxon>
    </lineage>
</organism>
<keyword evidence="12" id="KW-1185">Reference proteome</keyword>
<dbReference type="Proteomes" id="UP000836597">
    <property type="component" value="Chromosome"/>
</dbReference>
<evidence type="ECO:0000256" key="4">
    <source>
        <dbReference type="ARBA" id="ARBA00022605"/>
    </source>
</evidence>
<keyword evidence="8" id="KW-0963">Cytoplasm</keyword>
<feature type="site" description="Involved in the stabilization of negative charge on the oxyanion by the formation of the oxyanion hole" evidence="8">
    <location>
        <position position="143"/>
    </location>
</feature>
<feature type="binding site" evidence="8">
    <location>
        <position position="223"/>
    </location>
    <ligand>
        <name>substrate</name>
    </ligand>
</feature>
<dbReference type="Gene3D" id="3.10.20.340">
    <property type="entry name" value="ArgJ beta chain, C-terminal domain"/>
    <property type="match status" value="1"/>
</dbReference>
<dbReference type="NCBIfam" id="TIGR00120">
    <property type="entry name" value="ArgJ"/>
    <property type="match status" value="1"/>
</dbReference>
<feature type="binding site" evidence="8">
    <location>
        <position position="249"/>
    </location>
    <ligand>
        <name>substrate</name>
    </ligand>
</feature>
<dbReference type="FunFam" id="3.10.20.340:FF:000001">
    <property type="entry name" value="Arginine biosynthesis bifunctional protein ArgJ, chloroplastic"/>
    <property type="match status" value="1"/>
</dbReference>
<dbReference type="AlphaFoldDB" id="A0A8S0XAR5"/>
<evidence type="ECO:0000256" key="7">
    <source>
        <dbReference type="ARBA" id="ARBA00023315"/>
    </source>
</evidence>
<proteinExistence type="inferred from homology"/>
<dbReference type="Gene3D" id="3.60.70.12">
    <property type="entry name" value="L-amino peptidase D-ALA esterase/amidase"/>
    <property type="match status" value="2"/>
</dbReference>
<dbReference type="Pfam" id="PF01960">
    <property type="entry name" value="ArgJ"/>
    <property type="match status" value="1"/>
</dbReference>
<reference evidence="10" key="2">
    <citation type="submission" date="2020-01" db="EMBL/GenBank/DDBJ databases">
        <authorList>
            <person name="Hornung B."/>
        </authorList>
    </citation>
    <scope>NUCLEOTIDE SEQUENCE</scope>
    <source>
        <strain evidence="10">PacBioINE</strain>
    </source>
</reference>
<evidence type="ECO:0000256" key="6">
    <source>
        <dbReference type="ARBA" id="ARBA00022813"/>
    </source>
</evidence>
<sequence length="470" mass="49520">MRSASRVNGVISMGGMGAELGQDVPQGRAWVPVPGGIAAPCGFWADGVKAEVKYPDKYDVALLYSSRPAQTAGVFTRNLVKAHPLVLNQRHLANGVAQAVVMNSGNANACVGEAGDWAALAMARLTAEALEIGVDDVLVASTGVIGVEMPMDRVAAGIEKAAAEVRVLRESGPALAPEERSGEASDSEGRNEEASNPARRNREASDSEKKVEGAHRAALAIMTTDTVAKELAWEFPCRGGTIRLGGMAKGSGMIHPNMGTMLGFLTTDAEIPAAELQRLLREAVDESFNMVTVDGDTSTNDMVLFLANGASGLAPVAEDWDGFARMVKAMCRELAQAIARDGEGASKFLEVRVLGAKTREDARKIAKSVCASSLVKTAMFGEDANWGRILCAAGYAGASFNPAKADILIGNLPMALAGQGLAFSEEEAKEILRAKDIRITVNLHGGVEEATAWGCDLTHDYVTINGDYRT</sequence>
<feature type="binding site" evidence="8">
    <location>
        <position position="465"/>
    </location>
    <ligand>
        <name>substrate</name>
    </ligand>
</feature>
<comment type="similarity">
    <text evidence="1 8">Belongs to the ArgJ family.</text>
</comment>
<evidence type="ECO:0000256" key="8">
    <source>
        <dbReference type="HAMAP-Rule" id="MF_01106"/>
    </source>
</evidence>
<comment type="function">
    <text evidence="8">Catalyzes two activities which are involved in the cyclic version of arginine biosynthesis: the synthesis of N-acetylglutamate from glutamate and acetyl-CoA as the acetyl donor, and of ornithine by transacetylation between N(2)-acetylornithine and glutamate.</text>
</comment>
<accession>A0A8S0XAR5</accession>
<feature type="site" description="Cleavage; by autolysis" evidence="8">
    <location>
        <begin position="259"/>
        <end position="260"/>
    </location>
</feature>
<evidence type="ECO:0000256" key="2">
    <source>
        <dbReference type="ARBA" id="ARBA00011475"/>
    </source>
</evidence>
<feature type="region of interest" description="Disordered" evidence="9">
    <location>
        <begin position="172"/>
        <end position="212"/>
    </location>
</feature>
<evidence type="ECO:0000313" key="11">
    <source>
        <dbReference type="EMBL" id="CEJ09654.1"/>
    </source>
</evidence>
<feature type="binding site" evidence="8">
    <location>
        <position position="343"/>
    </location>
    <ligand>
        <name>substrate</name>
    </ligand>
</feature>
<dbReference type="EC" id="2.3.1.1" evidence="8"/>
<comment type="catalytic activity">
    <reaction evidence="8">
        <text>L-glutamate + acetyl-CoA = N-acetyl-L-glutamate + CoA + H(+)</text>
        <dbReference type="Rhea" id="RHEA:24292"/>
        <dbReference type="ChEBI" id="CHEBI:15378"/>
        <dbReference type="ChEBI" id="CHEBI:29985"/>
        <dbReference type="ChEBI" id="CHEBI:44337"/>
        <dbReference type="ChEBI" id="CHEBI:57287"/>
        <dbReference type="ChEBI" id="CHEBI:57288"/>
        <dbReference type="EC" id="2.3.1.1"/>
    </reaction>
</comment>
<dbReference type="EMBL" id="CDGJ01000134">
    <property type="protein sequence ID" value="CEJ09654.1"/>
    <property type="molecule type" value="Genomic_DNA"/>
</dbReference>
<dbReference type="GO" id="GO:0004042">
    <property type="term" value="F:L-glutamate N-acetyltransferase activity"/>
    <property type="evidence" value="ECO:0007669"/>
    <property type="project" value="UniProtKB-UniRule"/>
</dbReference>